<dbReference type="Proteomes" id="UP000483379">
    <property type="component" value="Unassembled WGS sequence"/>
</dbReference>
<accession>A0A6M0JYX8</accession>
<comment type="caution">
    <text evidence="1">The sequence shown here is derived from an EMBL/GenBank/DDBJ whole genome shotgun (WGS) entry which is preliminary data.</text>
</comment>
<dbReference type="EMBL" id="JAAIJQ010000025">
    <property type="protein sequence ID" value="NEV62251.1"/>
    <property type="molecule type" value="Genomic_DNA"/>
</dbReference>
<keyword evidence="2" id="KW-1185">Reference proteome</keyword>
<sequence length="98" mass="11043">MIGHPAGFEGRLGFLPLEHRDRIAQLLDGFRLPSGRFGKRFDQLQQLLDERGTRRVGDVWEGDRSGHAGSDSKVRIRGRGNTLTDLLSQGCHDLLRSY</sequence>
<protein>
    <submittedName>
        <fullName evidence="1">Uncharacterized protein</fullName>
    </submittedName>
</protein>
<evidence type="ECO:0000313" key="2">
    <source>
        <dbReference type="Proteomes" id="UP000483379"/>
    </source>
</evidence>
<evidence type="ECO:0000313" key="1">
    <source>
        <dbReference type="EMBL" id="NEV62251.1"/>
    </source>
</evidence>
<organism evidence="1 2">
    <name type="scientific">Thiorhodococcus minor</name>
    <dbReference type="NCBI Taxonomy" id="57489"/>
    <lineage>
        <taxon>Bacteria</taxon>
        <taxon>Pseudomonadati</taxon>
        <taxon>Pseudomonadota</taxon>
        <taxon>Gammaproteobacteria</taxon>
        <taxon>Chromatiales</taxon>
        <taxon>Chromatiaceae</taxon>
        <taxon>Thiorhodococcus</taxon>
    </lineage>
</organism>
<name>A0A6M0JYX8_9GAMM</name>
<reference evidence="1 2" key="1">
    <citation type="submission" date="2020-02" db="EMBL/GenBank/DDBJ databases">
        <title>Genome sequences of Thiorhodococcus mannitoliphagus and Thiorhodococcus minor, purple sulfur photosynthetic bacteria in the gammaproteobacterial family, Chromatiaceae.</title>
        <authorList>
            <person name="Aviles F.A."/>
            <person name="Meyer T.E."/>
            <person name="Kyndt J.A."/>
        </authorList>
    </citation>
    <scope>NUCLEOTIDE SEQUENCE [LARGE SCALE GENOMIC DNA]</scope>
    <source>
        <strain evidence="1 2">DSM 11518</strain>
    </source>
</reference>
<dbReference type="AlphaFoldDB" id="A0A6M0JYX8"/>
<gene>
    <name evidence="1" type="ORF">G3446_10165</name>
</gene>
<proteinExistence type="predicted"/>